<dbReference type="GO" id="GO:0006513">
    <property type="term" value="P:protein monoubiquitination"/>
    <property type="evidence" value="ECO:0007669"/>
    <property type="project" value="TreeGrafter"/>
</dbReference>
<name>A0A0K2UV82_LEPSM</name>
<evidence type="ECO:0000259" key="6">
    <source>
        <dbReference type="PROSITE" id="PS50089"/>
    </source>
</evidence>
<reference evidence="7" key="1">
    <citation type="submission" date="2014-05" db="EMBL/GenBank/DDBJ databases">
        <authorList>
            <person name="Chronopoulou M."/>
        </authorList>
    </citation>
    <scope>NUCLEOTIDE SEQUENCE</scope>
    <source>
        <tissue evidence="7">Whole organism</tissue>
    </source>
</reference>
<dbReference type="InterPro" id="IPR001841">
    <property type="entry name" value="Znf_RING"/>
</dbReference>
<keyword evidence="1" id="KW-0479">Metal-binding</keyword>
<dbReference type="SUPFAM" id="SSF57850">
    <property type="entry name" value="RING/U-box"/>
    <property type="match status" value="1"/>
</dbReference>
<dbReference type="InterPro" id="IPR017907">
    <property type="entry name" value="Znf_RING_CS"/>
</dbReference>
<dbReference type="EMBL" id="HACA01024609">
    <property type="protein sequence ID" value="CDW41970.1"/>
    <property type="molecule type" value="Transcribed_RNA"/>
</dbReference>
<feature type="region of interest" description="Disordered" evidence="5">
    <location>
        <begin position="29"/>
        <end position="55"/>
    </location>
</feature>
<dbReference type="OrthoDB" id="342730at2759"/>
<dbReference type="InterPro" id="IPR047153">
    <property type="entry name" value="TRIM45/56/19-like"/>
</dbReference>
<keyword evidence="3" id="KW-0862">Zinc</keyword>
<dbReference type="AlphaFoldDB" id="A0A0K2UV82"/>
<dbReference type="InterPro" id="IPR018957">
    <property type="entry name" value="Znf_C3HC4_RING-type"/>
</dbReference>
<feature type="non-terminal residue" evidence="7">
    <location>
        <position position="1"/>
    </location>
</feature>
<dbReference type="Gene3D" id="3.30.40.10">
    <property type="entry name" value="Zinc/RING finger domain, C3HC4 (zinc finger)"/>
    <property type="match status" value="1"/>
</dbReference>
<proteinExistence type="predicted"/>
<evidence type="ECO:0000256" key="3">
    <source>
        <dbReference type="ARBA" id="ARBA00022833"/>
    </source>
</evidence>
<evidence type="ECO:0000256" key="4">
    <source>
        <dbReference type="PROSITE-ProRule" id="PRU00175"/>
    </source>
</evidence>
<evidence type="ECO:0000256" key="5">
    <source>
        <dbReference type="SAM" id="MobiDB-lite"/>
    </source>
</evidence>
<feature type="non-terminal residue" evidence="7">
    <location>
        <position position="109"/>
    </location>
</feature>
<evidence type="ECO:0000313" key="7">
    <source>
        <dbReference type="EMBL" id="CDW41970.1"/>
    </source>
</evidence>
<accession>A0A0K2UV82</accession>
<dbReference type="PROSITE" id="PS00518">
    <property type="entry name" value="ZF_RING_1"/>
    <property type="match status" value="1"/>
</dbReference>
<keyword evidence="2 4" id="KW-0863">Zinc-finger</keyword>
<sequence length="109" mass="12080">FFQTPRLLSPGSGISSRYAWSGMANSPDRVLTTSTTNNNNSESRDDDSGLGSSDSQSQIIRHIDRNILSCQICLHRYRDPKVLPCLHTFCVSCLVNYIPSESLTITCPL</sequence>
<dbReference type="GO" id="GO:0008270">
    <property type="term" value="F:zinc ion binding"/>
    <property type="evidence" value="ECO:0007669"/>
    <property type="project" value="UniProtKB-KW"/>
</dbReference>
<dbReference type="Pfam" id="PF00097">
    <property type="entry name" value="zf-C3HC4"/>
    <property type="match status" value="1"/>
</dbReference>
<organism evidence="7">
    <name type="scientific">Lepeophtheirus salmonis</name>
    <name type="common">Salmon louse</name>
    <name type="synonym">Caligus salmonis</name>
    <dbReference type="NCBI Taxonomy" id="72036"/>
    <lineage>
        <taxon>Eukaryota</taxon>
        <taxon>Metazoa</taxon>
        <taxon>Ecdysozoa</taxon>
        <taxon>Arthropoda</taxon>
        <taxon>Crustacea</taxon>
        <taxon>Multicrustacea</taxon>
        <taxon>Hexanauplia</taxon>
        <taxon>Copepoda</taxon>
        <taxon>Siphonostomatoida</taxon>
        <taxon>Caligidae</taxon>
        <taxon>Lepeophtheirus</taxon>
    </lineage>
</organism>
<dbReference type="PANTHER" id="PTHR25462:SF229">
    <property type="entry name" value="TRANSCRIPTION INTERMEDIARY FACTOR 1-BETA"/>
    <property type="match status" value="1"/>
</dbReference>
<dbReference type="InterPro" id="IPR013083">
    <property type="entry name" value="Znf_RING/FYVE/PHD"/>
</dbReference>
<dbReference type="GO" id="GO:0061630">
    <property type="term" value="F:ubiquitin protein ligase activity"/>
    <property type="evidence" value="ECO:0007669"/>
    <property type="project" value="TreeGrafter"/>
</dbReference>
<dbReference type="PROSITE" id="PS50089">
    <property type="entry name" value="ZF_RING_2"/>
    <property type="match status" value="1"/>
</dbReference>
<dbReference type="PANTHER" id="PTHR25462">
    <property type="entry name" value="BONUS, ISOFORM C-RELATED"/>
    <property type="match status" value="1"/>
</dbReference>
<evidence type="ECO:0000256" key="2">
    <source>
        <dbReference type="ARBA" id="ARBA00022771"/>
    </source>
</evidence>
<feature type="compositionally biased region" description="Low complexity" evidence="5">
    <location>
        <begin position="32"/>
        <end position="41"/>
    </location>
</feature>
<feature type="domain" description="RING-type" evidence="6">
    <location>
        <begin position="70"/>
        <end position="109"/>
    </location>
</feature>
<protein>
    <submittedName>
        <fullName evidence="7">Tripartite motifcontaining protein 3like [Oreochromis niloticus]</fullName>
    </submittedName>
</protein>
<evidence type="ECO:0000256" key="1">
    <source>
        <dbReference type="ARBA" id="ARBA00022723"/>
    </source>
</evidence>